<evidence type="ECO:0000256" key="2">
    <source>
        <dbReference type="ARBA" id="ARBA00022741"/>
    </source>
</evidence>
<evidence type="ECO:0000256" key="3">
    <source>
        <dbReference type="ARBA" id="ARBA00022840"/>
    </source>
</evidence>
<evidence type="ECO:0000259" key="6">
    <source>
        <dbReference type="Pfam" id="PF01409"/>
    </source>
</evidence>
<evidence type="ECO:0000313" key="8">
    <source>
        <dbReference type="Proteomes" id="UP000003933"/>
    </source>
</evidence>
<accession>J3TWB3</accession>
<reference evidence="7 8" key="1">
    <citation type="journal article" date="2012" name="Mol. Biol. Evol.">
        <title>Genome reduction and co-evolution between the primary and secondary bacterial symbionts of psyllids.</title>
        <authorList>
            <person name="Sloan D.B."/>
            <person name="Moran N.A."/>
        </authorList>
    </citation>
    <scope>NUCLEOTIDE SEQUENCE [LARGE SCALE GENOMIC DNA]</scope>
    <source>
        <strain evidence="7 8">HT</strain>
    </source>
</reference>
<organism evidence="7 8">
    <name type="scientific">Candidatus Carsonella ruddii HT isolate Thao2000</name>
    <dbReference type="NCBI Taxonomy" id="1202539"/>
    <lineage>
        <taxon>Bacteria</taxon>
        <taxon>Pseudomonadati</taxon>
        <taxon>Pseudomonadota</taxon>
        <taxon>Gammaproteobacteria</taxon>
        <taxon>Oceanospirillales</taxon>
        <taxon>Halomonadaceae</taxon>
        <taxon>Zymobacter group</taxon>
        <taxon>Candidatus Carsonella</taxon>
    </lineage>
</organism>
<dbReference type="InterPro" id="IPR045864">
    <property type="entry name" value="aa-tRNA-synth_II/BPL/LPL"/>
</dbReference>
<evidence type="ECO:0000256" key="4">
    <source>
        <dbReference type="ARBA" id="ARBA00022917"/>
    </source>
</evidence>
<name>J3TWB3_CARRU</name>
<dbReference type="SUPFAM" id="SSF55681">
    <property type="entry name" value="Class II aaRS and biotin synthetases"/>
    <property type="match status" value="1"/>
</dbReference>
<keyword evidence="5 7" id="KW-0030">Aminoacyl-tRNA synthetase</keyword>
<dbReference type="GO" id="GO:0005524">
    <property type="term" value="F:ATP binding"/>
    <property type="evidence" value="ECO:0007669"/>
    <property type="project" value="UniProtKB-KW"/>
</dbReference>
<dbReference type="InterPro" id="IPR002319">
    <property type="entry name" value="Phenylalanyl-tRNA_Synthase"/>
</dbReference>
<dbReference type="GO" id="GO:0006412">
    <property type="term" value="P:translation"/>
    <property type="evidence" value="ECO:0007669"/>
    <property type="project" value="UniProtKB-KW"/>
</dbReference>
<protein>
    <submittedName>
        <fullName evidence="7">Putative phenylalanyl-tRNA synthetase alpha subunit</fullName>
    </submittedName>
</protein>
<dbReference type="Gene3D" id="3.30.930.10">
    <property type="entry name" value="Bira Bifunctional Protein, Domain 2"/>
    <property type="match status" value="1"/>
</dbReference>
<dbReference type="Pfam" id="PF01409">
    <property type="entry name" value="tRNA-synt_2d"/>
    <property type="match status" value="1"/>
</dbReference>
<dbReference type="STRING" id="1202539.A355_0106"/>
<proteinExistence type="predicted"/>
<feature type="domain" description="Phenylalanyl-tRNA synthetase" evidence="6">
    <location>
        <begin position="6"/>
        <end position="82"/>
    </location>
</feature>
<keyword evidence="3" id="KW-0067">ATP-binding</keyword>
<evidence type="ECO:0000256" key="5">
    <source>
        <dbReference type="ARBA" id="ARBA00023146"/>
    </source>
</evidence>
<dbReference type="EMBL" id="CP003544">
    <property type="protein sequence ID" value="AFP84135.1"/>
    <property type="molecule type" value="Genomic_DNA"/>
</dbReference>
<keyword evidence="2" id="KW-0547">Nucleotide-binding</keyword>
<dbReference type="KEGG" id="crt:A355_0106"/>
<dbReference type="GO" id="GO:0000049">
    <property type="term" value="F:tRNA binding"/>
    <property type="evidence" value="ECO:0007669"/>
    <property type="project" value="InterPro"/>
</dbReference>
<keyword evidence="4" id="KW-0648">Protein biosynthesis</keyword>
<keyword evidence="1" id="KW-0436">Ligase</keyword>
<gene>
    <name evidence="7" type="primary">pheS</name>
    <name evidence="7" type="ORF">A355_0106</name>
</gene>
<dbReference type="PATRIC" id="fig|1202539.3.peg.87"/>
<dbReference type="AlphaFoldDB" id="J3TWB3"/>
<dbReference type="HOGENOM" id="CLU_2435356_0_0_6"/>
<dbReference type="Proteomes" id="UP000003933">
    <property type="component" value="Chromosome"/>
</dbReference>
<dbReference type="GO" id="GO:0004812">
    <property type="term" value="F:aminoacyl-tRNA ligase activity"/>
    <property type="evidence" value="ECO:0007669"/>
    <property type="project" value="UniProtKB-KW"/>
</dbReference>
<evidence type="ECO:0000256" key="1">
    <source>
        <dbReference type="ARBA" id="ARBA00022598"/>
    </source>
</evidence>
<evidence type="ECO:0000313" key="7">
    <source>
        <dbReference type="EMBL" id="AFP84135.1"/>
    </source>
</evidence>
<dbReference type="GO" id="GO:0043039">
    <property type="term" value="P:tRNA aminoacylation"/>
    <property type="evidence" value="ECO:0007669"/>
    <property type="project" value="InterPro"/>
</dbReference>
<sequence length="83" mass="9836">MSFILKKKIYFKIRKNKFPFTINSFEIDILKNLNWLEIAGFGETNKNIILNNFLKTKFIAGGIGLDRIYYILKKVNNIKNIYD</sequence>